<dbReference type="EMBL" id="CM047898">
    <property type="protein sequence ID" value="KAJ0106277.1"/>
    <property type="molecule type" value="Genomic_DNA"/>
</dbReference>
<proteinExistence type="predicted"/>
<reference evidence="2" key="1">
    <citation type="journal article" date="2023" name="G3 (Bethesda)">
        <title>Genome assembly and association tests identify interacting loci associated with vigor, precocity, and sex in interspecific pistachio rootstocks.</title>
        <authorList>
            <person name="Palmer W."/>
            <person name="Jacygrad E."/>
            <person name="Sagayaradj S."/>
            <person name="Cavanaugh K."/>
            <person name="Han R."/>
            <person name="Bertier L."/>
            <person name="Beede B."/>
            <person name="Kafkas S."/>
            <person name="Golino D."/>
            <person name="Preece J."/>
            <person name="Michelmore R."/>
        </authorList>
    </citation>
    <scope>NUCLEOTIDE SEQUENCE [LARGE SCALE GENOMIC DNA]</scope>
</reference>
<evidence type="ECO:0000313" key="2">
    <source>
        <dbReference type="Proteomes" id="UP001164250"/>
    </source>
</evidence>
<name>A0ACC1C2N9_9ROSI</name>
<gene>
    <name evidence="1" type="ORF">Patl1_19621</name>
</gene>
<dbReference type="Proteomes" id="UP001164250">
    <property type="component" value="Chromosome 2"/>
</dbReference>
<sequence length="74" mass="8297">MQQFPQRVANRLIDSYATPNSPEFGVVKSERSYNPYDWRKTNQIEEEVEQLRLALALALCAIGGRGSISGGKKL</sequence>
<keyword evidence="2" id="KW-1185">Reference proteome</keyword>
<evidence type="ECO:0000313" key="1">
    <source>
        <dbReference type="EMBL" id="KAJ0106277.1"/>
    </source>
</evidence>
<organism evidence="1 2">
    <name type="scientific">Pistacia atlantica</name>
    <dbReference type="NCBI Taxonomy" id="434234"/>
    <lineage>
        <taxon>Eukaryota</taxon>
        <taxon>Viridiplantae</taxon>
        <taxon>Streptophyta</taxon>
        <taxon>Embryophyta</taxon>
        <taxon>Tracheophyta</taxon>
        <taxon>Spermatophyta</taxon>
        <taxon>Magnoliopsida</taxon>
        <taxon>eudicotyledons</taxon>
        <taxon>Gunneridae</taxon>
        <taxon>Pentapetalae</taxon>
        <taxon>rosids</taxon>
        <taxon>malvids</taxon>
        <taxon>Sapindales</taxon>
        <taxon>Anacardiaceae</taxon>
        <taxon>Pistacia</taxon>
    </lineage>
</organism>
<protein>
    <submittedName>
        <fullName evidence="1">Uncharacterized protein</fullName>
    </submittedName>
</protein>
<comment type="caution">
    <text evidence="1">The sequence shown here is derived from an EMBL/GenBank/DDBJ whole genome shotgun (WGS) entry which is preliminary data.</text>
</comment>
<accession>A0ACC1C2N9</accession>